<organism evidence="1 2">
    <name type="scientific">Reticulomyxa filosa</name>
    <dbReference type="NCBI Taxonomy" id="46433"/>
    <lineage>
        <taxon>Eukaryota</taxon>
        <taxon>Sar</taxon>
        <taxon>Rhizaria</taxon>
        <taxon>Retaria</taxon>
        <taxon>Foraminifera</taxon>
        <taxon>Monothalamids</taxon>
        <taxon>Reticulomyxidae</taxon>
        <taxon>Reticulomyxa</taxon>
    </lineage>
</organism>
<feature type="non-terminal residue" evidence="1">
    <location>
        <position position="1"/>
    </location>
</feature>
<reference evidence="1 2" key="1">
    <citation type="journal article" date="2013" name="Curr. Biol.">
        <title>The Genome of the Foraminiferan Reticulomyxa filosa.</title>
        <authorList>
            <person name="Glockner G."/>
            <person name="Hulsmann N."/>
            <person name="Schleicher M."/>
            <person name="Noegel A.A."/>
            <person name="Eichinger L."/>
            <person name="Gallinger C."/>
            <person name="Pawlowski J."/>
            <person name="Sierra R."/>
            <person name="Euteneuer U."/>
            <person name="Pillet L."/>
            <person name="Moustafa A."/>
            <person name="Platzer M."/>
            <person name="Groth M."/>
            <person name="Szafranski K."/>
            <person name="Schliwa M."/>
        </authorList>
    </citation>
    <scope>NUCLEOTIDE SEQUENCE [LARGE SCALE GENOMIC DNA]</scope>
</reference>
<sequence>HNNIFYYWLCQKLSKQIKLIEIISNELLNQNLSQLIQQILPQIFPILIEKQDIITINSIEKYLNINKQYLGQKYLSKIISYLLIQKIDDNDNILHFFADNIINNEKNIYQIISEKPYSLIFQLIDYCGIADINQRKKNNKIINYKKLKKKY</sequence>
<dbReference type="Proteomes" id="UP000023152">
    <property type="component" value="Unassembled WGS sequence"/>
</dbReference>
<evidence type="ECO:0000313" key="2">
    <source>
        <dbReference type="Proteomes" id="UP000023152"/>
    </source>
</evidence>
<name>X6M6I6_RETFI</name>
<evidence type="ECO:0000313" key="1">
    <source>
        <dbReference type="EMBL" id="ETO08640.1"/>
    </source>
</evidence>
<dbReference type="AlphaFoldDB" id="X6M6I6"/>
<keyword evidence="2" id="KW-1185">Reference proteome</keyword>
<gene>
    <name evidence="1" type="ORF">RFI_28747</name>
</gene>
<accession>X6M6I6</accession>
<comment type="caution">
    <text evidence="1">The sequence shown here is derived from an EMBL/GenBank/DDBJ whole genome shotgun (WGS) entry which is preliminary data.</text>
</comment>
<dbReference type="EMBL" id="ASPP01024846">
    <property type="protein sequence ID" value="ETO08640.1"/>
    <property type="molecule type" value="Genomic_DNA"/>
</dbReference>
<protein>
    <submittedName>
        <fullName evidence="1">Uncharacterized protein</fullName>
    </submittedName>
</protein>
<proteinExistence type="predicted"/>